<dbReference type="Proteomes" id="UP000541444">
    <property type="component" value="Unassembled WGS sequence"/>
</dbReference>
<proteinExistence type="predicted"/>
<gene>
    <name evidence="1" type="ORF">GIB67_024807</name>
</gene>
<dbReference type="AlphaFoldDB" id="A0A7J7NYC2"/>
<name>A0A7J7NYC2_9MAGN</name>
<keyword evidence="2" id="KW-1185">Reference proteome</keyword>
<sequence>MKLYVTRDVGMRLKPPVESGSSTSVLVTYVHDYEDCVVTVKLVFHLGLDGTTESQEGICVSFGCHILRLFQVLVAVVVIFGELSWRLNLLLLQLGLLRRGL</sequence>
<comment type="caution">
    <text evidence="1">The sequence shown here is derived from an EMBL/GenBank/DDBJ whole genome shotgun (WGS) entry which is preliminary data.</text>
</comment>
<evidence type="ECO:0000313" key="1">
    <source>
        <dbReference type="EMBL" id="KAF6172185.1"/>
    </source>
</evidence>
<evidence type="ECO:0000313" key="2">
    <source>
        <dbReference type="Proteomes" id="UP000541444"/>
    </source>
</evidence>
<protein>
    <submittedName>
        <fullName evidence="1">Uncharacterized protein</fullName>
    </submittedName>
</protein>
<reference evidence="1 2" key="1">
    <citation type="journal article" date="2020" name="IScience">
        <title>Genome Sequencing of the Endangered Kingdonia uniflora (Circaeasteraceae, Ranunculales) Reveals Potential Mechanisms of Evolutionary Specialization.</title>
        <authorList>
            <person name="Sun Y."/>
            <person name="Deng T."/>
            <person name="Zhang A."/>
            <person name="Moore M.J."/>
            <person name="Landis J.B."/>
            <person name="Lin N."/>
            <person name="Zhang H."/>
            <person name="Zhang X."/>
            <person name="Huang J."/>
            <person name="Zhang X."/>
            <person name="Sun H."/>
            <person name="Wang H."/>
        </authorList>
    </citation>
    <scope>NUCLEOTIDE SEQUENCE [LARGE SCALE GENOMIC DNA]</scope>
    <source>
        <strain evidence="1">TB1705</strain>
        <tissue evidence="1">Leaf</tissue>
    </source>
</reference>
<dbReference type="EMBL" id="JACGCM010000440">
    <property type="protein sequence ID" value="KAF6172185.1"/>
    <property type="molecule type" value="Genomic_DNA"/>
</dbReference>
<organism evidence="1 2">
    <name type="scientific">Kingdonia uniflora</name>
    <dbReference type="NCBI Taxonomy" id="39325"/>
    <lineage>
        <taxon>Eukaryota</taxon>
        <taxon>Viridiplantae</taxon>
        <taxon>Streptophyta</taxon>
        <taxon>Embryophyta</taxon>
        <taxon>Tracheophyta</taxon>
        <taxon>Spermatophyta</taxon>
        <taxon>Magnoliopsida</taxon>
        <taxon>Ranunculales</taxon>
        <taxon>Circaeasteraceae</taxon>
        <taxon>Kingdonia</taxon>
    </lineage>
</organism>
<accession>A0A7J7NYC2</accession>